<dbReference type="PANTHER" id="PTHR11843">
    <property type="entry name" value="40S RIBOSOMAL PROTEIN S12"/>
    <property type="match status" value="1"/>
</dbReference>
<dbReference type="GO" id="GO:0005840">
    <property type="term" value="C:ribosome"/>
    <property type="evidence" value="ECO:0007669"/>
    <property type="project" value="UniProtKB-KW"/>
</dbReference>
<dbReference type="Proteomes" id="UP000238479">
    <property type="component" value="Chromosome 4"/>
</dbReference>
<protein>
    <submittedName>
        <fullName evidence="4">Putative ribosomal protein S12e</fullName>
    </submittedName>
</protein>
<evidence type="ECO:0000313" key="5">
    <source>
        <dbReference type="Proteomes" id="UP000238479"/>
    </source>
</evidence>
<dbReference type="EMBL" id="PDCK01000042">
    <property type="protein sequence ID" value="PRQ36176.1"/>
    <property type="molecule type" value="Genomic_DNA"/>
</dbReference>
<evidence type="ECO:0000313" key="4">
    <source>
        <dbReference type="EMBL" id="PRQ36176.1"/>
    </source>
</evidence>
<sequence>MSTNPLTNIFLHLIKFLLSPEPSPPALTLRVLIRHSADLHRLSSVHNKKVINQAEEEAMCLYIMIEYGDGPHFGSLYEFNICKQDYFRPLAQFRDEDVSLPLSWKFCSLDTNNICLLPDSGPLAPDDVVNPLSGYMFNVDTNKCHLIKPPVAPKWEGPVVSACGKLYSITDPYYSFDVPEPSFERYDPYRCCWETRKSFPYGKNCSEQRIGGHAVCDGLILYNIIIPGDNPFFFSRKYQDEMWAYDVTLDEWLPVRVENTDCYSFRGPAVCVDKTIYALSSSLAVMALSITRHENLVTCSLKSQFVCPEFGNFRPGVQRMERLIYLGDLNFCLVQTGFHYDSRSSQSLKITTFHLVGETNIKIERSFIYEVPLEGHKRFTIGHCFIHTFERIELEELASRIDFLNQEYRFGLHTEFFIKPVDFIFKPEYDYLEIDQPNYANIEEENISLQGGPHFKNFVDLLKDLLAMALANGLLRRGIPTASNLIPDQKVWLCVFAEDSNQDDVVKAVKSLCEGYHVKYLTIASAKTLGQWSLSGNKDSEGKAKRVVRCSCVVIEEGIYETELHKAVLEVWKSLPSKLEVLEESGQCRPVVGSRASLDSP</sequence>
<dbReference type="InterPro" id="IPR004038">
    <property type="entry name" value="Ribosomal_eL8/eL30/eS12/Gad45"/>
</dbReference>
<dbReference type="Gene3D" id="3.30.1330.30">
    <property type="match status" value="1"/>
</dbReference>
<evidence type="ECO:0000256" key="1">
    <source>
        <dbReference type="ARBA" id="ARBA00022980"/>
    </source>
</evidence>
<organism evidence="4 5">
    <name type="scientific">Rosa chinensis</name>
    <name type="common">China rose</name>
    <dbReference type="NCBI Taxonomy" id="74649"/>
    <lineage>
        <taxon>Eukaryota</taxon>
        <taxon>Viridiplantae</taxon>
        <taxon>Streptophyta</taxon>
        <taxon>Embryophyta</taxon>
        <taxon>Tracheophyta</taxon>
        <taxon>Spermatophyta</taxon>
        <taxon>Magnoliopsida</taxon>
        <taxon>eudicotyledons</taxon>
        <taxon>Gunneridae</taxon>
        <taxon>Pentapetalae</taxon>
        <taxon>rosids</taxon>
        <taxon>fabids</taxon>
        <taxon>Rosales</taxon>
        <taxon>Rosaceae</taxon>
        <taxon>Rosoideae</taxon>
        <taxon>Rosoideae incertae sedis</taxon>
        <taxon>Rosa</taxon>
    </lineage>
</organism>
<dbReference type="SUPFAM" id="SSF55315">
    <property type="entry name" value="L30e-like"/>
    <property type="match status" value="1"/>
</dbReference>
<gene>
    <name evidence="4" type="ORF">RchiOBHm_Chr4g0388551</name>
</gene>
<name>A0A2P6QPS2_ROSCH</name>
<dbReference type="GO" id="GO:1990904">
    <property type="term" value="C:ribonucleoprotein complex"/>
    <property type="evidence" value="ECO:0007669"/>
    <property type="project" value="UniProtKB-KW"/>
</dbReference>
<dbReference type="Gramene" id="PRQ36176">
    <property type="protein sequence ID" value="PRQ36176"/>
    <property type="gene ID" value="RchiOBHm_Chr4g0388551"/>
</dbReference>
<keyword evidence="1 4" id="KW-0689">Ribosomal protein</keyword>
<dbReference type="Pfam" id="PF01248">
    <property type="entry name" value="Ribosomal_L7Ae"/>
    <property type="match status" value="1"/>
</dbReference>
<keyword evidence="2" id="KW-0687">Ribonucleoprotein</keyword>
<dbReference type="AlphaFoldDB" id="A0A2P6QPS2"/>
<dbReference type="STRING" id="74649.A0A2P6QPS2"/>
<proteinExistence type="predicted"/>
<dbReference type="InterPro" id="IPR029064">
    <property type="entry name" value="Ribosomal_eL30-like_sf"/>
</dbReference>
<evidence type="ECO:0000256" key="2">
    <source>
        <dbReference type="ARBA" id="ARBA00023274"/>
    </source>
</evidence>
<dbReference type="Gene3D" id="2.120.10.80">
    <property type="entry name" value="Kelch-type beta propeller"/>
    <property type="match status" value="1"/>
</dbReference>
<keyword evidence="5" id="KW-1185">Reference proteome</keyword>
<evidence type="ECO:0000259" key="3">
    <source>
        <dbReference type="Pfam" id="PF01248"/>
    </source>
</evidence>
<comment type="caution">
    <text evidence="4">The sequence shown here is derived from an EMBL/GenBank/DDBJ whole genome shotgun (WGS) entry which is preliminary data.</text>
</comment>
<dbReference type="SUPFAM" id="SSF117281">
    <property type="entry name" value="Kelch motif"/>
    <property type="match status" value="1"/>
</dbReference>
<feature type="domain" description="Ribosomal protein eL8/eL30/eS12/Gadd45" evidence="3">
    <location>
        <begin position="463"/>
        <end position="554"/>
    </location>
</feature>
<accession>A0A2P6QPS2</accession>
<reference evidence="4 5" key="1">
    <citation type="journal article" date="2018" name="Nat. Genet.">
        <title>The Rosa genome provides new insights in the design of modern roses.</title>
        <authorList>
            <person name="Bendahmane M."/>
        </authorList>
    </citation>
    <scope>NUCLEOTIDE SEQUENCE [LARGE SCALE GENOMIC DNA]</scope>
    <source>
        <strain evidence="5">cv. Old Blush</strain>
    </source>
</reference>
<dbReference type="InterPro" id="IPR015915">
    <property type="entry name" value="Kelch-typ_b-propeller"/>
</dbReference>